<sequence>MEQQVERLFGESVLREAAERFGLNQEYFKKLGDFENYVYEMHNQQGEAVIMRLTHSSHRSESRIAAELDWIYFLINEGLDIPRCYESLLGKRVEKLLVEDSYFTAALFQKAEGNRVDFHNPAEWNQQLFREWGRLTGQMHHATSSYRVTADPDDEGKRQEWYEDELLLEARKYVSEDEEFILESLEEILKHLHGLPQDNRSYGLIHSDMHQGNFFVANGRISVFDFDDCAYNWFIHDIAIPLYYSVSWAIPDAYNGDRDAFAAEFFEAFWTGYQVEHKLDAAWLQELPYFLRLRDLTLYLVINKKVEPHARDSRMTKWMEEIKSRLKQNIPIVGLDCLKINKLP</sequence>
<evidence type="ECO:0000313" key="4">
    <source>
        <dbReference type="Proteomes" id="UP000641588"/>
    </source>
</evidence>
<dbReference type="Proteomes" id="UP000641588">
    <property type="component" value="Unassembled WGS sequence"/>
</dbReference>
<dbReference type="InterPro" id="IPR011009">
    <property type="entry name" value="Kinase-like_dom_sf"/>
</dbReference>
<organism evidence="3 4">
    <name type="scientific">Paenibacillus foliorum</name>
    <dbReference type="NCBI Taxonomy" id="2654974"/>
    <lineage>
        <taxon>Bacteria</taxon>
        <taxon>Bacillati</taxon>
        <taxon>Bacillota</taxon>
        <taxon>Bacilli</taxon>
        <taxon>Bacillales</taxon>
        <taxon>Paenibacillaceae</taxon>
        <taxon>Paenibacillus</taxon>
    </lineage>
</organism>
<dbReference type="GO" id="GO:0009088">
    <property type="term" value="P:threonine biosynthetic process"/>
    <property type="evidence" value="ECO:0007669"/>
    <property type="project" value="TreeGrafter"/>
</dbReference>
<protein>
    <submittedName>
        <fullName evidence="3">Phosphotransferase</fullName>
    </submittedName>
</protein>
<dbReference type="PANTHER" id="PTHR21064:SF6">
    <property type="entry name" value="AMINOGLYCOSIDE PHOSPHOTRANSFERASE DOMAIN-CONTAINING PROTEIN"/>
    <property type="match status" value="1"/>
</dbReference>
<dbReference type="Gene3D" id="3.90.1200.10">
    <property type="match status" value="1"/>
</dbReference>
<evidence type="ECO:0000259" key="2">
    <source>
        <dbReference type="Pfam" id="PF01636"/>
    </source>
</evidence>
<reference evidence="3" key="1">
    <citation type="submission" date="2019-10" db="EMBL/GenBank/DDBJ databases">
        <title>Description of Paenibacillus glebae sp. nov.</title>
        <authorList>
            <person name="Carlier A."/>
            <person name="Qi S."/>
        </authorList>
    </citation>
    <scope>NUCLEOTIDE SEQUENCE</scope>
    <source>
        <strain evidence="3">LMG 31456</strain>
    </source>
</reference>
<dbReference type="Pfam" id="PF01636">
    <property type="entry name" value="APH"/>
    <property type="match status" value="1"/>
</dbReference>
<comment type="caution">
    <text evidence="3">The sequence shown here is derived from an EMBL/GenBank/DDBJ whole genome shotgun (WGS) entry which is preliminary data.</text>
</comment>
<evidence type="ECO:0000256" key="1">
    <source>
        <dbReference type="ARBA" id="ARBA00038240"/>
    </source>
</evidence>
<dbReference type="GO" id="GO:0004413">
    <property type="term" value="F:homoserine kinase activity"/>
    <property type="evidence" value="ECO:0007669"/>
    <property type="project" value="TreeGrafter"/>
</dbReference>
<dbReference type="SUPFAM" id="SSF56112">
    <property type="entry name" value="Protein kinase-like (PK-like)"/>
    <property type="match status" value="1"/>
</dbReference>
<keyword evidence="4" id="KW-1185">Reference proteome</keyword>
<accession>A0A972GU72</accession>
<evidence type="ECO:0000313" key="3">
    <source>
        <dbReference type="EMBL" id="NOU96777.1"/>
    </source>
</evidence>
<dbReference type="AlphaFoldDB" id="A0A972GU72"/>
<gene>
    <name evidence="3" type="ORF">GC093_26670</name>
</gene>
<comment type="similarity">
    <text evidence="1">Belongs to the pseudomonas-type ThrB family.</text>
</comment>
<dbReference type="PANTHER" id="PTHR21064">
    <property type="entry name" value="AMINOGLYCOSIDE PHOSPHOTRANSFERASE DOMAIN-CONTAINING PROTEIN-RELATED"/>
    <property type="match status" value="1"/>
</dbReference>
<proteinExistence type="inferred from homology"/>
<dbReference type="InterPro" id="IPR002575">
    <property type="entry name" value="Aminoglycoside_PTrfase"/>
</dbReference>
<name>A0A972GU72_9BACL</name>
<dbReference type="RefSeq" id="WP_171655019.1">
    <property type="nucleotide sequence ID" value="NZ_WHOD01000102.1"/>
</dbReference>
<feature type="domain" description="Aminoglycoside phosphotransferase" evidence="2">
    <location>
        <begin position="32"/>
        <end position="268"/>
    </location>
</feature>
<dbReference type="EMBL" id="WHOD01000102">
    <property type="protein sequence ID" value="NOU96777.1"/>
    <property type="molecule type" value="Genomic_DNA"/>
</dbReference>
<dbReference type="InterPro" id="IPR050249">
    <property type="entry name" value="Pseudomonas-type_ThrB"/>
</dbReference>